<comment type="subcellular location">
    <subcellularLocation>
        <location evidence="8">Cytoplasm</location>
    </subcellularLocation>
</comment>
<sequence>MQIAIDGPASAGKSTIAKIVANKLNYVYIDTGAMYRAATLVALQHNVSLVDESGIVALIKQFPVTFKIEDQKQLVLVNDQDVSDQIRLPEITNNVSRVSALPQVRQLLVKQQQHLASQHSIVMDGRDIGTVVLPQADVKIFMVASVTERAQRRYQENTQRGIHTPLETLEDEISLRDYKDSHRKASPLKKATDALEIDTTGLNIEQVSQKVLKLIYNKTNI</sequence>
<evidence type="ECO:0000256" key="1">
    <source>
        <dbReference type="ARBA" id="ARBA00009427"/>
    </source>
</evidence>
<dbReference type="InterPro" id="IPR003136">
    <property type="entry name" value="Cytidylate_kin"/>
</dbReference>
<keyword evidence="5 8" id="KW-0067">ATP-binding</keyword>
<dbReference type="CDD" id="cd02020">
    <property type="entry name" value="CMPK"/>
    <property type="match status" value="1"/>
</dbReference>
<dbReference type="PANTHER" id="PTHR21299:SF2">
    <property type="entry name" value="CYTIDYLATE KINASE"/>
    <property type="match status" value="1"/>
</dbReference>
<evidence type="ECO:0000313" key="11">
    <source>
        <dbReference type="Proteomes" id="UP000831947"/>
    </source>
</evidence>
<gene>
    <name evidence="8 10" type="primary">cmk</name>
    <name evidence="10" type="ORF">MOO47_00520</name>
</gene>
<feature type="binding site" evidence="8">
    <location>
        <begin position="7"/>
        <end position="15"/>
    </location>
    <ligand>
        <name>ATP</name>
        <dbReference type="ChEBI" id="CHEBI:30616"/>
    </ligand>
</feature>
<dbReference type="RefSeq" id="WP_249512904.1">
    <property type="nucleotide sequence ID" value="NZ_CP093365.1"/>
</dbReference>
<proteinExistence type="inferred from homology"/>
<accession>A0ABY4PD69</accession>
<dbReference type="InterPro" id="IPR027417">
    <property type="entry name" value="P-loop_NTPase"/>
</dbReference>
<dbReference type="HAMAP" id="MF_00238">
    <property type="entry name" value="Cytidyl_kinase_type1"/>
    <property type="match status" value="1"/>
</dbReference>
<dbReference type="PANTHER" id="PTHR21299">
    <property type="entry name" value="CYTIDYLATE KINASE/PANTOATE-BETA-ALANINE LIGASE"/>
    <property type="match status" value="1"/>
</dbReference>
<evidence type="ECO:0000256" key="3">
    <source>
        <dbReference type="ARBA" id="ARBA00022741"/>
    </source>
</evidence>
<evidence type="ECO:0000256" key="2">
    <source>
        <dbReference type="ARBA" id="ARBA00022679"/>
    </source>
</evidence>
<evidence type="ECO:0000256" key="6">
    <source>
        <dbReference type="ARBA" id="ARBA00047615"/>
    </source>
</evidence>
<dbReference type="Proteomes" id="UP000831947">
    <property type="component" value="Chromosome"/>
</dbReference>
<dbReference type="Gene3D" id="3.40.50.300">
    <property type="entry name" value="P-loop containing nucleotide triphosphate hydrolases"/>
    <property type="match status" value="1"/>
</dbReference>
<comment type="catalytic activity">
    <reaction evidence="6 8">
        <text>dCMP + ATP = dCDP + ADP</text>
        <dbReference type="Rhea" id="RHEA:25094"/>
        <dbReference type="ChEBI" id="CHEBI:30616"/>
        <dbReference type="ChEBI" id="CHEBI:57566"/>
        <dbReference type="ChEBI" id="CHEBI:58593"/>
        <dbReference type="ChEBI" id="CHEBI:456216"/>
        <dbReference type="EC" id="2.7.4.25"/>
    </reaction>
</comment>
<feature type="domain" description="Cytidylate kinase" evidence="9">
    <location>
        <begin position="3"/>
        <end position="215"/>
    </location>
</feature>
<keyword evidence="4 8" id="KW-0418">Kinase</keyword>
<dbReference type="InterPro" id="IPR011994">
    <property type="entry name" value="Cytidylate_kinase_dom"/>
</dbReference>
<reference evidence="10 11" key="1">
    <citation type="journal article" date="2022" name="Int. J. Syst. Evol. Microbiol.">
        <title>Apilactobacillus apisilvae sp. nov., Nicolia spurrieriana gen. nov. sp. nov., Bombilactobacillus folatiphilus sp. nov. and Bombilactobacillus thymidiniphilus sp. nov., four new lactic acid bacterial isolates from stingless bees Tetragonula carbonaria and Austroplebeia australis.</title>
        <authorList>
            <person name="Oliphant S.A."/>
            <person name="Watson-Haigh N.S."/>
            <person name="Sumby K.M."/>
            <person name="Gardner J."/>
            <person name="Groom S."/>
            <person name="Jiranek V."/>
        </authorList>
    </citation>
    <scope>NUCLEOTIDE SEQUENCE [LARGE SCALE GENOMIC DNA]</scope>
    <source>
        <strain evidence="10 11">SG4_A1</strain>
    </source>
</reference>
<dbReference type="EC" id="2.7.4.25" evidence="8"/>
<organism evidence="10 11">
    <name type="scientific">Bombilactobacillus thymidiniphilus</name>
    <dbReference type="NCBI Taxonomy" id="2923363"/>
    <lineage>
        <taxon>Bacteria</taxon>
        <taxon>Bacillati</taxon>
        <taxon>Bacillota</taxon>
        <taxon>Bacilli</taxon>
        <taxon>Lactobacillales</taxon>
        <taxon>Lactobacillaceae</taxon>
        <taxon>Bombilactobacillus</taxon>
    </lineage>
</organism>
<evidence type="ECO:0000256" key="8">
    <source>
        <dbReference type="HAMAP-Rule" id="MF_00238"/>
    </source>
</evidence>
<evidence type="ECO:0000259" key="9">
    <source>
        <dbReference type="Pfam" id="PF02224"/>
    </source>
</evidence>
<keyword evidence="3 8" id="KW-0547">Nucleotide-binding</keyword>
<evidence type="ECO:0000256" key="4">
    <source>
        <dbReference type="ARBA" id="ARBA00022777"/>
    </source>
</evidence>
<dbReference type="EMBL" id="CP093365">
    <property type="protein sequence ID" value="UQS83719.1"/>
    <property type="molecule type" value="Genomic_DNA"/>
</dbReference>
<comment type="catalytic activity">
    <reaction evidence="7 8">
        <text>CMP + ATP = CDP + ADP</text>
        <dbReference type="Rhea" id="RHEA:11600"/>
        <dbReference type="ChEBI" id="CHEBI:30616"/>
        <dbReference type="ChEBI" id="CHEBI:58069"/>
        <dbReference type="ChEBI" id="CHEBI:60377"/>
        <dbReference type="ChEBI" id="CHEBI:456216"/>
        <dbReference type="EC" id="2.7.4.25"/>
    </reaction>
</comment>
<dbReference type="GO" id="GO:0016301">
    <property type="term" value="F:kinase activity"/>
    <property type="evidence" value="ECO:0007669"/>
    <property type="project" value="UniProtKB-KW"/>
</dbReference>
<dbReference type="Pfam" id="PF02224">
    <property type="entry name" value="Cytidylate_kin"/>
    <property type="match status" value="1"/>
</dbReference>
<evidence type="ECO:0000256" key="7">
    <source>
        <dbReference type="ARBA" id="ARBA00048478"/>
    </source>
</evidence>
<dbReference type="NCBIfam" id="TIGR00017">
    <property type="entry name" value="cmk"/>
    <property type="match status" value="1"/>
</dbReference>
<evidence type="ECO:0000313" key="10">
    <source>
        <dbReference type="EMBL" id="UQS83719.1"/>
    </source>
</evidence>
<keyword evidence="2 8" id="KW-0808">Transferase</keyword>
<keyword evidence="8" id="KW-0963">Cytoplasm</keyword>
<protein>
    <recommendedName>
        <fullName evidence="8">Cytidylate kinase</fullName>
        <shortName evidence="8">CK</shortName>
        <ecNumber evidence="8">2.7.4.25</ecNumber>
    </recommendedName>
    <alternativeName>
        <fullName evidence="8">Cytidine monophosphate kinase</fullName>
        <shortName evidence="8">CMP kinase</shortName>
    </alternativeName>
</protein>
<dbReference type="SUPFAM" id="SSF52540">
    <property type="entry name" value="P-loop containing nucleoside triphosphate hydrolases"/>
    <property type="match status" value="1"/>
</dbReference>
<evidence type="ECO:0000256" key="5">
    <source>
        <dbReference type="ARBA" id="ARBA00022840"/>
    </source>
</evidence>
<name>A0ABY4PD69_9LACO</name>
<comment type="similarity">
    <text evidence="1 8">Belongs to the cytidylate kinase family. Type 1 subfamily.</text>
</comment>
<keyword evidence="11" id="KW-1185">Reference proteome</keyword>